<evidence type="ECO:0000256" key="5">
    <source>
        <dbReference type="ARBA" id="ARBA00023288"/>
    </source>
</evidence>
<keyword evidence="5" id="KW-0449">Lipoprotein</keyword>
<dbReference type="Pfam" id="PF01547">
    <property type="entry name" value="SBP_bac_1"/>
    <property type="match status" value="1"/>
</dbReference>
<dbReference type="InterPro" id="IPR050490">
    <property type="entry name" value="Bact_solute-bd_prot1"/>
</dbReference>
<evidence type="ECO:0000313" key="6">
    <source>
        <dbReference type="EMBL" id="BBH22166.1"/>
    </source>
</evidence>
<proteinExistence type="predicted"/>
<evidence type="ECO:0000256" key="3">
    <source>
        <dbReference type="ARBA" id="ARBA00023136"/>
    </source>
</evidence>
<dbReference type="PANTHER" id="PTHR43649:SF33">
    <property type="entry name" value="POLYGALACTURONAN_RHAMNOGALACTURONAN-BINDING PROTEIN YTCQ"/>
    <property type="match status" value="1"/>
</dbReference>
<dbReference type="RefSeq" id="WP_125659817.1">
    <property type="nucleotide sequence ID" value="NZ_AP019308.1"/>
</dbReference>
<reference evidence="6 7" key="1">
    <citation type="submission" date="2018-11" db="EMBL/GenBank/DDBJ databases">
        <title>Complete genome sequence of Paenibacillus baekrokdamisoli strain KCTC 33723.</title>
        <authorList>
            <person name="Kang S.W."/>
            <person name="Lee K.C."/>
            <person name="Kim K.K."/>
            <person name="Kim J.S."/>
            <person name="Kim D.S."/>
            <person name="Ko S.H."/>
            <person name="Yang S.H."/>
            <person name="Lee J.S."/>
        </authorList>
    </citation>
    <scope>NUCLEOTIDE SEQUENCE [LARGE SCALE GENOMIC DNA]</scope>
    <source>
        <strain evidence="6 7">KCTC 33723</strain>
    </source>
</reference>
<organism evidence="6 7">
    <name type="scientific">Paenibacillus baekrokdamisoli</name>
    <dbReference type="NCBI Taxonomy" id="1712516"/>
    <lineage>
        <taxon>Bacteria</taxon>
        <taxon>Bacillati</taxon>
        <taxon>Bacillota</taxon>
        <taxon>Bacilli</taxon>
        <taxon>Bacillales</taxon>
        <taxon>Paenibacillaceae</taxon>
        <taxon>Paenibacillus</taxon>
    </lineage>
</organism>
<sequence length="475" mass="51570">MTSIKRKAYRLLSLAFVLVVVIACGGNGNNASGRSAGTSPAGAESVPKSDVKLTLWHWKVGFDPGLKAVAQKFKADTGITVETQAITPDQTYVQYLLAAAAEGTMPDIYLYWSTASAGVAALSGIAANLQGELEADPAWKNSFLATGLNEVTISQAHVDAWQSNVNMGAWYKDRKVGEVYNLPIDIGSNYIIYANAKLLKKAGIPQTAPVSIEAWIEDMKKAKSATGVPALTFGGRYASLYQNWFADFIDYMKNGPESYAALMTGKENMIDPKHSHIGDFLETMSNNELLVPGVTMLDIDPSDQLFANGQAVYSIGGTFTYASLLTMGMNPADIISFRVPAYEGSVNPDAKAPLIPLTSAAVTEAGPYKKEAIQFVKYLTSQEGQLLYANAAVSIPAIKLDDTSLLNPTSRSMLEAISLEDTWWSQNLRIVINVWNQEWNSYYEELQKVMLGKSTAAKANAVFDNLMTNKYANKP</sequence>
<dbReference type="AlphaFoldDB" id="A0A3G9IUR5"/>
<keyword evidence="3" id="KW-0472">Membrane</keyword>
<evidence type="ECO:0000256" key="2">
    <source>
        <dbReference type="ARBA" id="ARBA00022729"/>
    </source>
</evidence>
<dbReference type="Proteomes" id="UP000275368">
    <property type="component" value="Chromosome"/>
</dbReference>
<dbReference type="OrthoDB" id="2510110at2"/>
<evidence type="ECO:0000313" key="7">
    <source>
        <dbReference type="Proteomes" id="UP000275368"/>
    </source>
</evidence>
<keyword evidence="7" id="KW-1185">Reference proteome</keyword>
<dbReference type="SUPFAM" id="SSF53850">
    <property type="entry name" value="Periplasmic binding protein-like II"/>
    <property type="match status" value="1"/>
</dbReference>
<dbReference type="KEGG" id="pbk:Back11_35110"/>
<dbReference type="Gene3D" id="3.40.190.10">
    <property type="entry name" value="Periplasmic binding protein-like II"/>
    <property type="match status" value="1"/>
</dbReference>
<protein>
    <submittedName>
        <fullName evidence="6">Uncharacterized protein</fullName>
    </submittedName>
</protein>
<evidence type="ECO:0000256" key="1">
    <source>
        <dbReference type="ARBA" id="ARBA00022475"/>
    </source>
</evidence>
<dbReference type="EMBL" id="AP019308">
    <property type="protein sequence ID" value="BBH22166.1"/>
    <property type="molecule type" value="Genomic_DNA"/>
</dbReference>
<evidence type="ECO:0000256" key="4">
    <source>
        <dbReference type="ARBA" id="ARBA00023139"/>
    </source>
</evidence>
<accession>A0A3G9IUR5</accession>
<keyword evidence="4" id="KW-0564">Palmitate</keyword>
<keyword evidence="2" id="KW-0732">Signal</keyword>
<gene>
    <name evidence="6" type="ORF">Back11_35110</name>
</gene>
<keyword evidence="1" id="KW-1003">Cell membrane</keyword>
<dbReference type="PANTHER" id="PTHR43649">
    <property type="entry name" value="ARABINOSE-BINDING PROTEIN-RELATED"/>
    <property type="match status" value="1"/>
</dbReference>
<dbReference type="InterPro" id="IPR006059">
    <property type="entry name" value="SBP"/>
</dbReference>
<name>A0A3G9IUR5_9BACL</name>
<dbReference type="PROSITE" id="PS51257">
    <property type="entry name" value="PROKAR_LIPOPROTEIN"/>
    <property type="match status" value="1"/>
</dbReference>